<keyword evidence="6 7" id="KW-0472">Membrane</keyword>
<gene>
    <name evidence="8" type="ORF">TUM4630_25760</name>
</gene>
<accession>A0ABQ4PL49</accession>
<comment type="caution">
    <text evidence="8">The sequence shown here is derived from an EMBL/GenBank/DDBJ whole genome shotgun (WGS) entry which is preliminary data.</text>
</comment>
<dbReference type="Proteomes" id="UP000761574">
    <property type="component" value="Unassembled WGS sequence"/>
</dbReference>
<dbReference type="EMBL" id="BPFB01000031">
    <property type="protein sequence ID" value="GIU48735.1"/>
    <property type="molecule type" value="Genomic_DNA"/>
</dbReference>
<dbReference type="InterPro" id="IPR005614">
    <property type="entry name" value="NrfD-like"/>
</dbReference>
<feature type="transmembrane region" description="Helical" evidence="7">
    <location>
        <begin position="328"/>
        <end position="351"/>
    </location>
</feature>
<evidence type="ECO:0000313" key="8">
    <source>
        <dbReference type="EMBL" id="GIU48735.1"/>
    </source>
</evidence>
<feature type="transmembrane region" description="Helical" evidence="7">
    <location>
        <begin position="286"/>
        <end position="308"/>
    </location>
</feature>
<evidence type="ECO:0000256" key="5">
    <source>
        <dbReference type="ARBA" id="ARBA00022989"/>
    </source>
</evidence>
<feature type="transmembrane region" description="Helical" evidence="7">
    <location>
        <begin position="255"/>
        <end position="279"/>
    </location>
</feature>
<keyword evidence="9" id="KW-1185">Reference proteome</keyword>
<feature type="transmembrane region" description="Helical" evidence="7">
    <location>
        <begin position="227"/>
        <end position="243"/>
    </location>
</feature>
<evidence type="ECO:0000256" key="1">
    <source>
        <dbReference type="ARBA" id="ARBA00004651"/>
    </source>
</evidence>
<dbReference type="InterPro" id="IPR052049">
    <property type="entry name" value="Electron_transfer_protein"/>
</dbReference>
<evidence type="ECO:0000256" key="6">
    <source>
        <dbReference type="ARBA" id="ARBA00023136"/>
    </source>
</evidence>
<keyword evidence="3" id="KW-1003">Cell membrane</keyword>
<evidence type="ECO:0000256" key="7">
    <source>
        <dbReference type="SAM" id="Phobius"/>
    </source>
</evidence>
<comment type="similarity">
    <text evidence="2">Belongs to the NrfD family.</text>
</comment>
<feature type="transmembrane region" description="Helical" evidence="7">
    <location>
        <begin position="185"/>
        <end position="206"/>
    </location>
</feature>
<evidence type="ECO:0000256" key="3">
    <source>
        <dbReference type="ARBA" id="ARBA00022475"/>
    </source>
</evidence>
<dbReference type="RefSeq" id="WP_119977045.1">
    <property type="nucleotide sequence ID" value="NZ_BPFB01000031.1"/>
</dbReference>
<dbReference type="Pfam" id="PF03916">
    <property type="entry name" value="NrfD"/>
    <property type="match status" value="1"/>
</dbReference>
<feature type="transmembrane region" description="Helical" evidence="7">
    <location>
        <begin position="50"/>
        <end position="69"/>
    </location>
</feature>
<keyword evidence="5 7" id="KW-1133">Transmembrane helix</keyword>
<feature type="transmembrane region" description="Helical" evidence="7">
    <location>
        <begin position="22"/>
        <end position="43"/>
    </location>
</feature>
<proteinExistence type="inferred from homology"/>
<organism evidence="8 9">
    <name type="scientific">Shewanella algidipiscicola</name>
    <dbReference type="NCBI Taxonomy" id="614070"/>
    <lineage>
        <taxon>Bacteria</taxon>
        <taxon>Pseudomonadati</taxon>
        <taxon>Pseudomonadota</taxon>
        <taxon>Gammaproteobacteria</taxon>
        <taxon>Alteromonadales</taxon>
        <taxon>Shewanellaceae</taxon>
        <taxon>Shewanella</taxon>
    </lineage>
</organism>
<protein>
    <submittedName>
        <fullName evidence="8">Tetrathionate reductase</fullName>
    </submittedName>
</protein>
<name>A0ABQ4PL49_9GAMM</name>
<reference evidence="8 9" key="1">
    <citation type="submission" date="2021-05" db="EMBL/GenBank/DDBJ databases">
        <title>Molecular characterization for Shewanella algae harboring chromosomal blaOXA-55-like strains isolated from clinical and environment sample.</title>
        <authorList>
            <person name="Ohama Y."/>
            <person name="Aoki K."/>
            <person name="Harada S."/>
            <person name="Moriya K."/>
            <person name="Ishii Y."/>
            <person name="Tateda K."/>
        </authorList>
    </citation>
    <scope>NUCLEOTIDE SEQUENCE [LARGE SCALE GENOMIC DNA]</scope>
    <source>
        <strain evidence="8 9">LMG 23746</strain>
    </source>
</reference>
<evidence type="ECO:0000256" key="4">
    <source>
        <dbReference type="ARBA" id="ARBA00022692"/>
    </source>
</evidence>
<feature type="transmembrane region" description="Helical" evidence="7">
    <location>
        <begin position="89"/>
        <end position="114"/>
    </location>
</feature>
<evidence type="ECO:0000256" key="2">
    <source>
        <dbReference type="ARBA" id="ARBA00008929"/>
    </source>
</evidence>
<dbReference type="Gene3D" id="1.20.1630.10">
    <property type="entry name" value="Formate dehydrogenase/DMSO reductase domain"/>
    <property type="match status" value="1"/>
</dbReference>
<comment type="subcellular location">
    <subcellularLocation>
        <location evidence="1">Cell membrane</location>
        <topology evidence="1">Multi-pass membrane protein</topology>
    </subcellularLocation>
</comment>
<dbReference type="PANTHER" id="PTHR34856">
    <property type="entry name" value="PROTEIN NRFD"/>
    <property type="match status" value="1"/>
</dbReference>
<feature type="transmembrane region" description="Helical" evidence="7">
    <location>
        <begin position="147"/>
        <end position="165"/>
    </location>
</feature>
<keyword evidence="4 7" id="KW-0812">Transmembrane</keyword>
<dbReference type="PANTHER" id="PTHR34856:SF2">
    <property type="entry name" value="PROTEIN NRFD"/>
    <property type="match status" value="1"/>
</dbReference>
<evidence type="ECO:0000313" key="9">
    <source>
        <dbReference type="Proteomes" id="UP000761574"/>
    </source>
</evidence>
<sequence length="366" mass="40089">MNITEILIPAQEVAWLPWAVQYFFYIGASYAAAILFLVALFFSRQTTHHFRVALALTMAIGAIVGPLALTGDLHQPGRAWHFYFHVTPWSWMSLGSFFLPLFSGLSVLTAWLYLRRDIAAWQFSESPWLRKVALLTLGQWQSTPKQLLMAASLTALSGLSIAIYTGAEISVIASRPLWHQPASALLWFTSAFVGAIGFTLLTWTLLPNATKPALSCADRNIIQRTSVIAATLALVLVPIWASNNPSFSLFADPVWLINLTLMAASLLVCIGLALLFGVLATREFGVIAMLVCSLLCAWIIRWVTILEVQTIARFDVGDFAYQLPAGSAGWLGIIGIFGLWLALALIASELINTKATAARQPQAPQQ</sequence>